<dbReference type="InterPro" id="IPR029060">
    <property type="entry name" value="PIN-like_dom_sf"/>
</dbReference>
<dbReference type="AlphaFoldDB" id="A0A0G1A7V9"/>
<protein>
    <recommendedName>
        <fullName evidence="3">PIN domain-containing protein</fullName>
    </recommendedName>
</protein>
<dbReference type="Pfam" id="PF14367">
    <property type="entry name" value="DUF4411"/>
    <property type="match status" value="1"/>
</dbReference>
<sequence>MSNEATNKIYVIDTNVLIELWKWHPFKFSLDFWTKLENLLEQGKWVLLDVVVNEVKYAPELQAWLKNQKKKKLVMEIDDNVRNRATEINEQYQMIDGVSGNSEGDTYIIAYAEINKLSIFSRESNRRADGDLFKIPDVCQKLNIKCIKNMVKFMEEMGFENINCANINLTTTETARLLK</sequence>
<accession>A0A0G1A7V9</accession>
<reference evidence="1 2" key="1">
    <citation type="journal article" date="2015" name="Nature">
        <title>rRNA introns, odd ribosomes, and small enigmatic genomes across a large radiation of phyla.</title>
        <authorList>
            <person name="Brown C.T."/>
            <person name="Hug L.A."/>
            <person name="Thomas B.C."/>
            <person name="Sharon I."/>
            <person name="Castelle C.J."/>
            <person name="Singh A."/>
            <person name="Wilkins M.J."/>
            <person name="Williams K.H."/>
            <person name="Banfield J.F."/>
        </authorList>
    </citation>
    <scope>NUCLEOTIDE SEQUENCE [LARGE SCALE GENOMIC DNA]</scope>
</reference>
<dbReference type="SUPFAM" id="SSF88723">
    <property type="entry name" value="PIN domain-like"/>
    <property type="match status" value="1"/>
</dbReference>
<comment type="caution">
    <text evidence="1">The sequence shown here is derived from an EMBL/GenBank/DDBJ whole genome shotgun (WGS) entry which is preliminary data.</text>
</comment>
<dbReference type="Gene3D" id="3.40.50.1010">
    <property type="entry name" value="5'-nuclease"/>
    <property type="match status" value="1"/>
</dbReference>
<organism evidence="1 2">
    <name type="scientific">Candidatus Magasanikbacteria bacterium GW2011_GWA2_42_32</name>
    <dbReference type="NCBI Taxonomy" id="1619039"/>
    <lineage>
        <taxon>Bacteria</taxon>
        <taxon>Candidatus Magasanikiibacteriota</taxon>
    </lineage>
</organism>
<gene>
    <name evidence="1" type="ORF">UV20_C0004G0120</name>
</gene>
<dbReference type="InterPro" id="IPR016541">
    <property type="entry name" value="UCP008505"/>
</dbReference>
<evidence type="ECO:0000313" key="1">
    <source>
        <dbReference type="EMBL" id="KKS57024.1"/>
    </source>
</evidence>
<proteinExistence type="predicted"/>
<evidence type="ECO:0000313" key="2">
    <source>
        <dbReference type="Proteomes" id="UP000034837"/>
    </source>
</evidence>
<dbReference type="EMBL" id="LCDO01000004">
    <property type="protein sequence ID" value="KKS57024.1"/>
    <property type="molecule type" value="Genomic_DNA"/>
</dbReference>
<name>A0A0G1A7V9_9BACT</name>
<dbReference type="Proteomes" id="UP000034837">
    <property type="component" value="Unassembled WGS sequence"/>
</dbReference>
<evidence type="ECO:0008006" key="3">
    <source>
        <dbReference type="Google" id="ProtNLM"/>
    </source>
</evidence>